<reference evidence="13" key="1">
    <citation type="submission" date="2025-08" db="UniProtKB">
        <authorList>
            <consortium name="RefSeq"/>
        </authorList>
    </citation>
    <scope>IDENTIFICATION</scope>
    <source>
        <tissue evidence="13">Whole larvae</tissue>
    </source>
</reference>
<dbReference type="Gene3D" id="1.20.1080.10">
    <property type="entry name" value="Glycerol uptake facilitator protein"/>
    <property type="match status" value="1"/>
</dbReference>
<feature type="transmembrane region" description="Helical" evidence="11">
    <location>
        <begin position="240"/>
        <end position="260"/>
    </location>
</feature>
<keyword evidence="5 9" id="KW-0812">Transmembrane</keyword>
<dbReference type="InterPro" id="IPR000425">
    <property type="entry name" value="MIP"/>
</dbReference>
<feature type="transmembrane region" description="Helical" evidence="11">
    <location>
        <begin position="49"/>
        <end position="71"/>
    </location>
</feature>
<feature type="transmembrane region" description="Helical" evidence="11">
    <location>
        <begin position="166"/>
        <end position="186"/>
    </location>
</feature>
<feature type="transmembrane region" description="Helical" evidence="11">
    <location>
        <begin position="198"/>
        <end position="220"/>
    </location>
</feature>
<evidence type="ECO:0000256" key="9">
    <source>
        <dbReference type="RuleBase" id="RU000477"/>
    </source>
</evidence>
<evidence type="ECO:0000256" key="1">
    <source>
        <dbReference type="ARBA" id="ARBA00004141"/>
    </source>
</evidence>
<evidence type="ECO:0000256" key="8">
    <source>
        <dbReference type="ARBA" id="ARBA00023136"/>
    </source>
</evidence>
<dbReference type="CDD" id="cd00333">
    <property type="entry name" value="MIP"/>
    <property type="match status" value="1"/>
</dbReference>
<keyword evidence="4 9" id="KW-0813">Transport</keyword>
<evidence type="ECO:0000256" key="5">
    <source>
        <dbReference type="ARBA" id="ARBA00022692"/>
    </source>
</evidence>
<feature type="transmembrane region" description="Helical" evidence="11">
    <location>
        <begin position="123"/>
        <end position="146"/>
    </location>
</feature>
<comment type="subunit">
    <text evidence="3">Homotetramer.</text>
</comment>
<gene>
    <name evidence="13" type="primary">LOC113522731</name>
</gene>
<dbReference type="PANTHER" id="PTHR19139:SF291">
    <property type="entry name" value="AQUAPORIN"/>
    <property type="match status" value="1"/>
</dbReference>
<dbReference type="SUPFAM" id="SSF81338">
    <property type="entry name" value="Aquaporin-like"/>
    <property type="match status" value="1"/>
</dbReference>
<dbReference type="RefSeq" id="XP_052754601.1">
    <property type="nucleotide sequence ID" value="XM_052898641.1"/>
</dbReference>
<keyword evidence="8 11" id="KW-0472">Membrane</keyword>
<dbReference type="PRINTS" id="PR00783">
    <property type="entry name" value="MINTRINSICP"/>
</dbReference>
<evidence type="ECO:0000256" key="3">
    <source>
        <dbReference type="ARBA" id="ARBA00011881"/>
    </source>
</evidence>
<dbReference type="GeneID" id="113522731"/>
<evidence type="ECO:0000256" key="7">
    <source>
        <dbReference type="ARBA" id="ARBA00022989"/>
    </source>
</evidence>
<dbReference type="NCBIfam" id="TIGR00861">
    <property type="entry name" value="MIP"/>
    <property type="match status" value="1"/>
</dbReference>
<dbReference type="Proteomes" id="UP001652740">
    <property type="component" value="Unplaced"/>
</dbReference>
<dbReference type="InterPro" id="IPR034294">
    <property type="entry name" value="Aquaporin_transptr"/>
</dbReference>
<accession>A0ABM3MTB8</accession>
<feature type="region of interest" description="Disordered" evidence="10">
    <location>
        <begin position="1"/>
        <end position="24"/>
    </location>
</feature>
<evidence type="ECO:0000313" key="13">
    <source>
        <dbReference type="RefSeq" id="XP_052754601.1"/>
    </source>
</evidence>
<name>A0ABM3MTB8_GALME</name>
<sequence length="273" mass="28321">MASKNTDIEEGQQPGQENGPATRQLPLPGTTSLIGVAEITNNKLIWRQLVAEFVGTFLLTSIGVAACITISPTNAPQTTSIALCFGLLVATIVQAIGHVSGGHINPAVTCGLFAAGEVRLLKALFYIVVQTLGAVAGAAFIRLAVTDTGMKGGFGLTLPGPDITDGQAVLVEALITFVLVSVVMGVCDGRRNDVKGSAPLAIGLAITACHAACIPFTGSSMNPARSFGPVVVENDWTSHWVYWVGPITGGVIAGLCYRFVFRIGKGDSGSYDF</sequence>
<comment type="subcellular location">
    <subcellularLocation>
        <location evidence="1">Membrane</location>
        <topology evidence="1">Multi-pass membrane protein</topology>
    </subcellularLocation>
</comment>
<dbReference type="PANTHER" id="PTHR19139">
    <property type="entry name" value="AQUAPORIN TRANSPORTER"/>
    <property type="match status" value="1"/>
</dbReference>
<evidence type="ECO:0000256" key="4">
    <source>
        <dbReference type="ARBA" id="ARBA00022448"/>
    </source>
</evidence>
<evidence type="ECO:0000313" key="12">
    <source>
        <dbReference type="Proteomes" id="UP001652740"/>
    </source>
</evidence>
<evidence type="ECO:0000256" key="10">
    <source>
        <dbReference type="SAM" id="MobiDB-lite"/>
    </source>
</evidence>
<protein>
    <submittedName>
        <fullName evidence="13">Aquaporin AQPAe.a isoform X1</fullName>
    </submittedName>
</protein>
<evidence type="ECO:0000256" key="6">
    <source>
        <dbReference type="ARBA" id="ARBA00022737"/>
    </source>
</evidence>
<feature type="transmembrane region" description="Helical" evidence="11">
    <location>
        <begin position="77"/>
        <end position="96"/>
    </location>
</feature>
<dbReference type="InterPro" id="IPR023271">
    <property type="entry name" value="Aquaporin-like"/>
</dbReference>
<keyword evidence="6" id="KW-0677">Repeat</keyword>
<organism evidence="12 13">
    <name type="scientific">Galleria mellonella</name>
    <name type="common">Greater wax moth</name>
    <dbReference type="NCBI Taxonomy" id="7137"/>
    <lineage>
        <taxon>Eukaryota</taxon>
        <taxon>Metazoa</taxon>
        <taxon>Ecdysozoa</taxon>
        <taxon>Arthropoda</taxon>
        <taxon>Hexapoda</taxon>
        <taxon>Insecta</taxon>
        <taxon>Pterygota</taxon>
        <taxon>Neoptera</taxon>
        <taxon>Endopterygota</taxon>
        <taxon>Lepidoptera</taxon>
        <taxon>Glossata</taxon>
        <taxon>Ditrysia</taxon>
        <taxon>Pyraloidea</taxon>
        <taxon>Pyralidae</taxon>
        <taxon>Galleriinae</taxon>
        <taxon>Galleria</taxon>
    </lineage>
</organism>
<comment type="similarity">
    <text evidence="2 9">Belongs to the MIP/aquaporin (TC 1.A.8) family.</text>
</comment>
<keyword evidence="7 11" id="KW-1133">Transmembrane helix</keyword>
<keyword evidence="12" id="KW-1185">Reference proteome</keyword>
<proteinExistence type="inferred from homology"/>
<evidence type="ECO:0000256" key="2">
    <source>
        <dbReference type="ARBA" id="ARBA00006175"/>
    </source>
</evidence>
<evidence type="ECO:0000256" key="11">
    <source>
        <dbReference type="SAM" id="Phobius"/>
    </source>
</evidence>
<dbReference type="Pfam" id="PF00230">
    <property type="entry name" value="MIP"/>
    <property type="match status" value="1"/>
</dbReference>